<protein>
    <submittedName>
        <fullName evidence="1">Uncharacterized protein</fullName>
    </submittedName>
</protein>
<name>A0A368X8M9_MARNT</name>
<dbReference type="EMBL" id="QPJI01000016">
    <property type="protein sequence ID" value="RCW64079.1"/>
    <property type="molecule type" value="Genomic_DNA"/>
</dbReference>
<dbReference type="AlphaFoldDB" id="A0A368X8M9"/>
<accession>A0A368X8M9</accession>
<proteinExistence type="predicted"/>
<reference evidence="1 2" key="1">
    <citation type="submission" date="2018-07" db="EMBL/GenBank/DDBJ databases">
        <title>Freshwater and sediment microbial communities from various areas in North America, analyzing microbe dynamics in response to fracking.</title>
        <authorList>
            <person name="Lamendella R."/>
        </authorList>
    </citation>
    <scope>NUCLEOTIDE SEQUENCE [LARGE SCALE GENOMIC DNA]</scope>
    <source>
        <strain evidence="1 2">105B</strain>
    </source>
</reference>
<sequence>MPSDDHDKLVKLGARWLKRNGFPVVATELKCNGSRGVIVKSGV</sequence>
<evidence type="ECO:0000313" key="1">
    <source>
        <dbReference type="EMBL" id="RCW64079.1"/>
    </source>
</evidence>
<gene>
    <name evidence="1" type="ORF">DET61_116120</name>
</gene>
<organism evidence="1 2">
    <name type="scientific">Marinobacter nauticus</name>
    <name type="common">Marinobacter hydrocarbonoclasticus</name>
    <name type="synonym">Marinobacter aquaeolei</name>
    <dbReference type="NCBI Taxonomy" id="2743"/>
    <lineage>
        <taxon>Bacteria</taxon>
        <taxon>Pseudomonadati</taxon>
        <taxon>Pseudomonadota</taxon>
        <taxon>Gammaproteobacteria</taxon>
        <taxon>Pseudomonadales</taxon>
        <taxon>Marinobacteraceae</taxon>
        <taxon>Marinobacter</taxon>
    </lineage>
</organism>
<dbReference type="Proteomes" id="UP000253647">
    <property type="component" value="Unassembled WGS sequence"/>
</dbReference>
<comment type="caution">
    <text evidence="1">The sequence shown here is derived from an EMBL/GenBank/DDBJ whole genome shotgun (WGS) entry which is preliminary data.</text>
</comment>
<evidence type="ECO:0000313" key="2">
    <source>
        <dbReference type="Proteomes" id="UP000253647"/>
    </source>
</evidence>